<comment type="caution">
    <text evidence="3">The sequence shown here is derived from an EMBL/GenBank/DDBJ whole genome shotgun (WGS) entry which is preliminary data.</text>
</comment>
<dbReference type="Gene3D" id="3.40.50.1820">
    <property type="entry name" value="alpha/beta hydrolase"/>
    <property type="match status" value="1"/>
</dbReference>
<dbReference type="InterPro" id="IPR029058">
    <property type="entry name" value="AB_hydrolase_fold"/>
</dbReference>
<reference evidence="3 4" key="1">
    <citation type="submission" date="2018-06" db="EMBL/GenBank/DDBJ databases">
        <title>Comparative genomics reveals the genomic features of Rhizophagus irregularis, R. cerebriforme, R. diaphanum and Gigaspora rosea, and their symbiotic lifestyle signature.</title>
        <authorList>
            <person name="Morin E."/>
            <person name="San Clemente H."/>
            <person name="Chen E.C.H."/>
            <person name="De La Providencia I."/>
            <person name="Hainaut M."/>
            <person name="Kuo A."/>
            <person name="Kohler A."/>
            <person name="Murat C."/>
            <person name="Tang N."/>
            <person name="Roy S."/>
            <person name="Loubradou J."/>
            <person name="Henrissat B."/>
            <person name="Grigoriev I.V."/>
            <person name="Corradi N."/>
            <person name="Roux C."/>
            <person name="Martin F.M."/>
        </authorList>
    </citation>
    <scope>NUCLEOTIDE SEQUENCE [LARGE SCALE GENOMIC DNA]</scope>
    <source>
        <strain evidence="3 4">DAOM 227022</strain>
    </source>
</reference>
<dbReference type="PANTHER" id="PTHR45856:SF24">
    <property type="entry name" value="FUNGAL LIPASE-LIKE DOMAIN-CONTAINING PROTEIN"/>
    <property type="match status" value="1"/>
</dbReference>
<keyword evidence="1" id="KW-0812">Transmembrane</keyword>
<evidence type="ECO:0000259" key="2">
    <source>
        <dbReference type="Pfam" id="PF01764"/>
    </source>
</evidence>
<dbReference type="STRING" id="658196.A0A397TDA2"/>
<gene>
    <name evidence="3" type="ORF">C1645_874459</name>
</gene>
<proteinExistence type="predicted"/>
<dbReference type="EMBL" id="QKYT01000115">
    <property type="protein sequence ID" value="RIA92884.1"/>
    <property type="molecule type" value="Genomic_DNA"/>
</dbReference>
<organism evidence="3 4">
    <name type="scientific">Glomus cerebriforme</name>
    <dbReference type="NCBI Taxonomy" id="658196"/>
    <lineage>
        <taxon>Eukaryota</taxon>
        <taxon>Fungi</taxon>
        <taxon>Fungi incertae sedis</taxon>
        <taxon>Mucoromycota</taxon>
        <taxon>Glomeromycotina</taxon>
        <taxon>Glomeromycetes</taxon>
        <taxon>Glomerales</taxon>
        <taxon>Glomeraceae</taxon>
        <taxon>Glomus</taxon>
    </lineage>
</organism>
<sequence length="609" mass="70000">MPPHFEKTNIEDEEPIYNFYSKDTKHRIEDLNATPAHKPQVLIWMPSLTYIVYAHQVLKNVIVTLLFELTMPIFHPINFLLLVTVFPTLIVGIILLEFLLNIGLKLGLETLIQKISDKWAYGLSIVNWWDPRIFTSEVDEIVKDGIKALNAPLPPPLPEEHLDDSIFGVDGTIQHRSFHLDIAELLLFMSCIIYERNEEMVRNAHKLTEQIARNNKRSMISEEINAIANNLRESEIRIHEQANKWGLKFSSLSELNSLGGPFSGMFWSEKYNFIVVVFKGTTPINFEDFVVDLMFQRVDGRSFVFGDVHEGFYTSLFPQDSFSTRSSRSSPYISMIRAIRAKAADIQACRTEKVKINVWVTGHSLGAALASLFYTRLIKAPKDLGPNCILRDGYMFGSPSVGDAEFAAEFASYSNTPYDRQNTLWRIIDDSDIITKLPPGWNDPSVRRVIDKNSILNYAHIGEGIKFFQDGSRPTCTRNLFSSGKEPVIIERDYDHFDIFGGVIDGVEKLIGKTYWSEWHKSDTEDHHDDVRHDFQEYKHMEGSPLAIVEKILPTCFRNHLPARYFAAMQKARQYFDGPTINVREENIKTNDNETKSFEEFAEKHIHDY</sequence>
<dbReference type="GO" id="GO:0006629">
    <property type="term" value="P:lipid metabolic process"/>
    <property type="evidence" value="ECO:0007669"/>
    <property type="project" value="InterPro"/>
</dbReference>
<dbReference type="InterPro" id="IPR051218">
    <property type="entry name" value="Sec_MonoDiacylglyc_Lipase"/>
</dbReference>
<evidence type="ECO:0000313" key="4">
    <source>
        <dbReference type="Proteomes" id="UP000265703"/>
    </source>
</evidence>
<feature type="transmembrane region" description="Helical" evidence="1">
    <location>
        <begin position="79"/>
        <end position="100"/>
    </location>
</feature>
<keyword evidence="3" id="KW-0378">Hydrolase</keyword>
<keyword evidence="1" id="KW-0472">Membrane</keyword>
<protein>
    <submittedName>
        <fullName evidence="3">Alpha/Beta hydrolase protein</fullName>
    </submittedName>
</protein>
<dbReference type="InterPro" id="IPR002921">
    <property type="entry name" value="Fungal_lipase-type"/>
</dbReference>
<keyword evidence="1" id="KW-1133">Transmembrane helix</keyword>
<feature type="transmembrane region" description="Helical" evidence="1">
    <location>
        <begin position="48"/>
        <end position="67"/>
    </location>
</feature>
<feature type="domain" description="Fungal lipase-type" evidence="2">
    <location>
        <begin position="275"/>
        <end position="439"/>
    </location>
</feature>
<dbReference type="AlphaFoldDB" id="A0A397TDA2"/>
<dbReference type="OrthoDB" id="426718at2759"/>
<accession>A0A397TDA2</accession>
<dbReference type="CDD" id="cd00519">
    <property type="entry name" value="Lipase_3"/>
    <property type="match status" value="1"/>
</dbReference>
<dbReference type="GO" id="GO:0016787">
    <property type="term" value="F:hydrolase activity"/>
    <property type="evidence" value="ECO:0007669"/>
    <property type="project" value="UniProtKB-KW"/>
</dbReference>
<dbReference type="PANTHER" id="PTHR45856">
    <property type="entry name" value="ALPHA/BETA-HYDROLASES SUPERFAMILY PROTEIN"/>
    <property type="match status" value="1"/>
</dbReference>
<dbReference type="Proteomes" id="UP000265703">
    <property type="component" value="Unassembled WGS sequence"/>
</dbReference>
<keyword evidence="4" id="KW-1185">Reference proteome</keyword>
<dbReference type="SUPFAM" id="SSF53474">
    <property type="entry name" value="alpha/beta-Hydrolases"/>
    <property type="match status" value="1"/>
</dbReference>
<evidence type="ECO:0000256" key="1">
    <source>
        <dbReference type="SAM" id="Phobius"/>
    </source>
</evidence>
<evidence type="ECO:0000313" key="3">
    <source>
        <dbReference type="EMBL" id="RIA92884.1"/>
    </source>
</evidence>
<dbReference type="Pfam" id="PF01764">
    <property type="entry name" value="Lipase_3"/>
    <property type="match status" value="1"/>
</dbReference>
<name>A0A397TDA2_9GLOM</name>